<dbReference type="SMART" id="SM00822">
    <property type="entry name" value="PKS_KR"/>
    <property type="match status" value="1"/>
</dbReference>
<dbReference type="Pfam" id="PF13561">
    <property type="entry name" value="adh_short_C2"/>
    <property type="match status" value="1"/>
</dbReference>
<evidence type="ECO:0000313" key="5">
    <source>
        <dbReference type="Proteomes" id="UP001500731"/>
    </source>
</evidence>
<dbReference type="SUPFAM" id="SSF51735">
    <property type="entry name" value="NAD(P)-binding Rossmann-fold domains"/>
    <property type="match status" value="1"/>
</dbReference>
<evidence type="ECO:0000259" key="3">
    <source>
        <dbReference type="SMART" id="SM00822"/>
    </source>
</evidence>
<dbReference type="Proteomes" id="UP001500731">
    <property type="component" value="Unassembled WGS sequence"/>
</dbReference>
<evidence type="ECO:0000256" key="2">
    <source>
        <dbReference type="ARBA" id="ARBA00023002"/>
    </source>
</evidence>
<dbReference type="InterPro" id="IPR057326">
    <property type="entry name" value="KR_dom"/>
</dbReference>
<name>A0ABP8PKF6_9MICO</name>
<evidence type="ECO:0000313" key="4">
    <source>
        <dbReference type="EMBL" id="GAA4488008.1"/>
    </source>
</evidence>
<evidence type="ECO:0000256" key="1">
    <source>
        <dbReference type="ARBA" id="ARBA00006484"/>
    </source>
</evidence>
<keyword evidence="5" id="KW-1185">Reference proteome</keyword>
<dbReference type="InterPro" id="IPR002347">
    <property type="entry name" value="SDR_fam"/>
</dbReference>
<comment type="similarity">
    <text evidence="1">Belongs to the short-chain dehydrogenases/reductases (SDR) family.</text>
</comment>
<dbReference type="EMBL" id="BAABGP010000018">
    <property type="protein sequence ID" value="GAA4488008.1"/>
    <property type="molecule type" value="Genomic_DNA"/>
</dbReference>
<dbReference type="RefSeq" id="WP_345187761.1">
    <property type="nucleotide sequence ID" value="NZ_BAABGP010000018.1"/>
</dbReference>
<dbReference type="PANTHER" id="PTHR43639">
    <property type="entry name" value="OXIDOREDUCTASE, SHORT-CHAIN DEHYDROGENASE/REDUCTASE FAMILY (AFU_ORTHOLOGUE AFUA_5G02870)"/>
    <property type="match status" value="1"/>
</dbReference>
<dbReference type="Gene3D" id="3.40.50.720">
    <property type="entry name" value="NAD(P)-binding Rossmann-like Domain"/>
    <property type="match status" value="1"/>
</dbReference>
<comment type="caution">
    <text evidence="4">The sequence shown here is derived from an EMBL/GenBank/DDBJ whole genome shotgun (WGS) entry which is preliminary data.</text>
</comment>
<dbReference type="PANTHER" id="PTHR43639:SF1">
    <property type="entry name" value="SHORT-CHAIN DEHYDROGENASE_REDUCTASE FAMILY PROTEIN"/>
    <property type="match status" value="1"/>
</dbReference>
<proteinExistence type="inferred from homology"/>
<keyword evidence="2" id="KW-0560">Oxidoreductase</keyword>
<dbReference type="PRINTS" id="PR00081">
    <property type="entry name" value="GDHRDH"/>
</dbReference>
<feature type="domain" description="Ketoreductase" evidence="3">
    <location>
        <begin position="17"/>
        <end position="159"/>
    </location>
</feature>
<gene>
    <name evidence="4" type="ORF">GCM10023171_26740</name>
</gene>
<sequence>MDTTRNIGSRSIRELPGVAVVTGAGGGIGSAIARRLVADGARVALTYRSAPPEELLGELGSAAEAHHLDVRDEATATSLAESLQARHGAVHTVVHAAGPHVPMVHLSKVSVAQFAAQVDGDLVGFFTVARAFLAALRASSGSLTVITSAATRRYPVRDGLSAAPKGGIEALARGLAAEEGRFGVRVNCVGPGMLHDGMSARLMASGDLDERALDVAMSNIPLRRFGTADDIAAAVSFLASPEAGFITGQKLDVDGGFGV</sequence>
<protein>
    <submittedName>
        <fullName evidence="4">SDR family NAD(P)-dependent oxidoreductase</fullName>
    </submittedName>
</protein>
<dbReference type="CDD" id="cd05233">
    <property type="entry name" value="SDR_c"/>
    <property type="match status" value="1"/>
</dbReference>
<reference evidence="5" key="1">
    <citation type="journal article" date="2019" name="Int. J. Syst. Evol. Microbiol.">
        <title>The Global Catalogue of Microorganisms (GCM) 10K type strain sequencing project: providing services to taxonomists for standard genome sequencing and annotation.</title>
        <authorList>
            <consortium name="The Broad Institute Genomics Platform"/>
            <consortium name="The Broad Institute Genome Sequencing Center for Infectious Disease"/>
            <person name="Wu L."/>
            <person name="Ma J."/>
        </authorList>
    </citation>
    <scope>NUCLEOTIDE SEQUENCE [LARGE SCALE GENOMIC DNA]</scope>
    <source>
        <strain evidence="5">JCM 17839</strain>
    </source>
</reference>
<dbReference type="InterPro" id="IPR036291">
    <property type="entry name" value="NAD(P)-bd_dom_sf"/>
</dbReference>
<accession>A0ABP8PKF6</accession>
<organism evidence="4 5">
    <name type="scientific">Microbacterium panaciterrae</name>
    <dbReference type="NCBI Taxonomy" id="985759"/>
    <lineage>
        <taxon>Bacteria</taxon>
        <taxon>Bacillati</taxon>
        <taxon>Actinomycetota</taxon>
        <taxon>Actinomycetes</taxon>
        <taxon>Micrococcales</taxon>
        <taxon>Microbacteriaceae</taxon>
        <taxon>Microbacterium</taxon>
    </lineage>
</organism>